<dbReference type="AlphaFoldDB" id="A0A1T5GQ45"/>
<dbReference type="Proteomes" id="UP000191112">
    <property type="component" value="Unassembled WGS sequence"/>
</dbReference>
<feature type="domain" description="7,8-dihydro-6-hydroxymethylpterin-pyrophosphokinase" evidence="13">
    <location>
        <begin position="8"/>
        <end position="137"/>
    </location>
</feature>
<dbReference type="InterPro" id="IPR035907">
    <property type="entry name" value="Hppk_sf"/>
</dbReference>
<dbReference type="GO" id="GO:0046654">
    <property type="term" value="P:tetrahydrofolate biosynthetic process"/>
    <property type="evidence" value="ECO:0007669"/>
    <property type="project" value="UniProtKB-UniPathway"/>
</dbReference>
<comment type="similarity">
    <text evidence="2">Belongs to the HPPK family.</text>
</comment>
<evidence type="ECO:0000256" key="9">
    <source>
        <dbReference type="ARBA" id="ARBA00022909"/>
    </source>
</evidence>
<accession>A0A1T5GQ45</accession>
<evidence type="ECO:0000256" key="4">
    <source>
        <dbReference type="ARBA" id="ARBA00016218"/>
    </source>
</evidence>
<keyword evidence="6" id="KW-0547">Nucleotide-binding</keyword>
<dbReference type="EC" id="2.7.6.3" evidence="3"/>
<keyword evidence="15" id="KW-1185">Reference proteome</keyword>
<evidence type="ECO:0000256" key="1">
    <source>
        <dbReference type="ARBA" id="ARBA00005051"/>
    </source>
</evidence>
<protein>
    <recommendedName>
        <fullName evidence="4">2-amino-4-hydroxy-6-hydroxymethyldihydropteridine pyrophosphokinase</fullName>
        <ecNumber evidence="3">2.7.6.3</ecNumber>
    </recommendedName>
    <alternativeName>
        <fullName evidence="11">6-hydroxymethyl-7,8-dihydropterin pyrophosphokinase</fullName>
    </alternativeName>
    <alternativeName>
        <fullName evidence="12">7,8-dihydro-6-hydroxymethylpterin-pyrophosphokinase</fullName>
    </alternativeName>
</protein>
<proteinExistence type="inferred from homology"/>
<sequence>MSQHVAVLLLGSNKNNPKIQIENAISKIVNSGCTIVNMSKIMETSPIEFDSSNNFCNIALRINTSLSPFKLLKSMKAIEIEMGRIQDSRFFGEYKDREIDIDIVFYDNIFFECENLSIPHIKHVYERDFSKQLIAEIVT</sequence>
<dbReference type="CDD" id="cd00483">
    <property type="entry name" value="HPPK"/>
    <property type="match status" value="1"/>
</dbReference>
<organism evidence="14 15">
    <name type="scientific">Soonwooa buanensis</name>
    <dbReference type="NCBI Taxonomy" id="619805"/>
    <lineage>
        <taxon>Bacteria</taxon>
        <taxon>Pseudomonadati</taxon>
        <taxon>Bacteroidota</taxon>
        <taxon>Flavobacteriia</taxon>
        <taxon>Flavobacteriales</taxon>
        <taxon>Weeksellaceae</taxon>
        <taxon>Chryseobacterium group</taxon>
        <taxon>Soonwooa</taxon>
    </lineage>
</organism>
<dbReference type="Gene3D" id="3.30.70.560">
    <property type="entry name" value="7,8-Dihydro-6-hydroxymethylpterin-pyrophosphokinase HPPK"/>
    <property type="match status" value="1"/>
</dbReference>
<evidence type="ECO:0000313" key="15">
    <source>
        <dbReference type="Proteomes" id="UP000191112"/>
    </source>
</evidence>
<dbReference type="OrthoDB" id="9808041at2"/>
<gene>
    <name evidence="14" type="ORF">SAMN05660477_03041</name>
</gene>
<dbReference type="GO" id="GO:0003848">
    <property type="term" value="F:2-amino-4-hydroxy-6-hydroxymethyldihydropteridine diphosphokinase activity"/>
    <property type="evidence" value="ECO:0007669"/>
    <property type="project" value="UniProtKB-EC"/>
</dbReference>
<dbReference type="PANTHER" id="PTHR43071">
    <property type="entry name" value="2-AMINO-4-HYDROXY-6-HYDROXYMETHYLDIHYDROPTERIDINE PYROPHOSPHOKINASE"/>
    <property type="match status" value="1"/>
</dbReference>
<evidence type="ECO:0000256" key="11">
    <source>
        <dbReference type="ARBA" id="ARBA00029766"/>
    </source>
</evidence>
<comment type="pathway">
    <text evidence="1">Cofactor biosynthesis; tetrahydrofolate biosynthesis; 2-amino-4-hydroxy-6-hydroxymethyl-7,8-dihydropteridine diphosphate from 7,8-dihydroneopterin triphosphate: step 4/4.</text>
</comment>
<evidence type="ECO:0000256" key="3">
    <source>
        <dbReference type="ARBA" id="ARBA00013253"/>
    </source>
</evidence>
<evidence type="ECO:0000256" key="6">
    <source>
        <dbReference type="ARBA" id="ARBA00022741"/>
    </source>
</evidence>
<dbReference type="GO" id="GO:0046656">
    <property type="term" value="P:folic acid biosynthetic process"/>
    <property type="evidence" value="ECO:0007669"/>
    <property type="project" value="UniProtKB-KW"/>
</dbReference>
<comment type="function">
    <text evidence="10">Catalyzes the transfer of pyrophosphate from adenosine triphosphate (ATP) to 6-hydroxymethyl-7,8-dihydropterin, an enzymatic step in folate biosynthesis pathway.</text>
</comment>
<dbReference type="EMBL" id="FUYZ01000015">
    <property type="protein sequence ID" value="SKC10501.1"/>
    <property type="molecule type" value="Genomic_DNA"/>
</dbReference>
<dbReference type="UniPathway" id="UPA00077">
    <property type="reaction ID" value="UER00155"/>
</dbReference>
<dbReference type="GO" id="GO:0005524">
    <property type="term" value="F:ATP binding"/>
    <property type="evidence" value="ECO:0007669"/>
    <property type="project" value="UniProtKB-KW"/>
</dbReference>
<dbReference type="RefSeq" id="WP_079668255.1">
    <property type="nucleotide sequence ID" value="NZ_FUYZ01000015.1"/>
</dbReference>
<dbReference type="PANTHER" id="PTHR43071:SF1">
    <property type="entry name" value="2-AMINO-4-HYDROXY-6-HYDROXYMETHYLDIHYDROPTERIDINE PYROPHOSPHOKINASE"/>
    <property type="match status" value="1"/>
</dbReference>
<keyword evidence="7 14" id="KW-0418">Kinase</keyword>
<evidence type="ECO:0000256" key="7">
    <source>
        <dbReference type="ARBA" id="ARBA00022777"/>
    </source>
</evidence>
<evidence type="ECO:0000259" key="13">
    <source>
        <dbReference type="Pfam" id="PF01288"/>
    </source>
</evidence>
<dbReference type="GO" id="GO:0016301">
    <property type="term" value="F:kinase activity"/>
    <property type="evidence" value="ECO:0007669"/>
    <property type="project" value="UniProtKB-KW"/>
</dbReference>
<reference evidence="14 15" key="1">
    <citation type="submission" date="2017-02" db="EMBL/GenBank/DDBJ databases">
        <authorList>
            <person name="Peterson S.W."/>
        </authorList>
    </citation>
    <scope>NUCLEOTIDE SEQUENCE [LARGE SCALE GENOMIC DNA]</scope>
    <source>
        <strain evidence="14 15">DSM 22323</strain>
    </source>
</reference>
<evidence type="ECO:0000313" key="14">
    <source>
        <dbReference type="EMBL" id="SKC10501.1"/>
    </source>
</evidence>
<keyword evidence="9" id="KW-0289">Folate biosynthesis</keyword>
<dbReference type="STRING" id="619805.SAMN05660477_03041"/>
<dbReference type="SUPFAM" id="SSF55083">
    <property type="entry name" value="6-hydroxymethyl-7,8-dihydropterin pyrophosphokinase, HPPK"/>
    <property type="match status" value="1"/>
</dbReference>
<keyword evidence="8" id="KW-0067">ATP-binding</keyword>
<keyword evidence="5" id="KW-0808">Transferase</keyword>
<evidence type="ECO:0000256" key="12">
    <source>
        <dbReference type="ARBA" id="ARBA00033413"/>
    </source>
</evidence>
<evidence type="ECO:0000256" key="2">
    <source>
        <dbReference type="ARBA" id="ARBA00005810"/>
    </source>
</evidence>
<dbReference type="InterPro" id="IPR000550">
    <property type="entry name" value="Hppk"/>
</dbReference>
<evidence type="ECO:0000256" key="10">
    <source>
        <dbReference type="ARBA" id="ARBA00029409"/>
    </source>
</evidence>
<evidence type="ECO:0000256" key="5">
    <source>
        <dbReference type="ARBA" id="ARBA00022679"/>
    </source>
</evidence>
<name>A0A1T5GQ45_9FLAO</name>
<dbReference type="Pfam" id="PF01288">
    <property type="entry name" value="HPPK"/>
    <property type="match status" value="1"/>
</dbReference>
<dbReference type="NCBIfam" id="TIGR01498">
    <property type="entry name" value="folK"/>
    <property type="match status" value="1"/>
</dbReference>
<evidence type="ECO:0000256" key="8">
    <source>
        <dbReference type="ARBA" id="ARBA00022840"/>
    </source>
</evidence>